<evidence type="ECO:0000256" key="1">
    <source>
        <dbReference type="ARBA" id="ARBA00007274"/>
    </source>
</evidence>
<dbReference type="AlphaFoldDB" id="A0A3D9YWZ9"/>
<evidence type="ECO:0000313" key="4">
    <source>
        <dbReference type="Proteomes" id="UP000256900"/>
    </source>
</evidence>
<dbReference type="GO" id="GO:0016746">
    <property type="term" value="F:acyltransferase activity"/>
    <property type="evidence" value="ECO:0007669"/>
    <property type="project" value="UniProtKB-KW"/>
</dbReference>
<proteinExistence type="inferred from homology"/>
<organism evidence="3 4">
    <name type="scientific">Methylovirgula ligni</name>
    <dbReference type="NCBI Taxonomy" id="569860"/>
    <lineage>
        <taxon>Bacteria</taxon>
        <taxon>Pseudomonadati</taxon>
        <taxon>Pseudomonadota</taxon>
        <taxon>Alphaproteobacteria</taxon>
        <taxon>Hyphomicrobiales</taxon>
        <taxon>Beijerinckiaceae</taxon>
        <taxon>Methylovirgula</taxon>
    </lineage>
</organism>
<keyword evidence="4" id="KW-1185">Reference proteome</keyword>
<evidence type="ECO:0000256" key="2">
    <source>
        <dbReference type="PIRSR" id="PIRSR620019-2"/>
    </source>
</evidence>
<dbReference type="RefSeq" id="WP_115836789.1">
    <property type="nucleotide sequence ID" value="NZ_CP025086.1"/>
</dbReference>
<feature type="binding site" evidence="2">
    <location>
        <position position="80"/>
    </location>
    <ligand>
        <name>substrate</name>
    </ligand>
</feature>
<dbReference type="SUPFAM" id="SSF51161">
    <property type="entry name" value="Trimeric LpxA-like enzymes"/>
    <property type="match status" value="1"/>
</dbReference>
<comment type="similarity">
    <text evidence="1">Belongs to the transferase hexapeptide repeat family.</text>
</comment>
<dbReference type="InterPro" id="IPR020019">
    <property type="entry name" value="AcTrfase_PglD-like"/>
</dbReference>
<feature type="binding site" evidence="2">
    <location>
        <position position="176"/>
    </location>
    <ligand>
        <name>acetyl-CoA</name>
        <dbReference type="ChEBI" id="CHEBI:57288"/>
    </ligand>
</feature>
<reference evidence="3 4" key="1">
    <citation type="submission" date="2018-08" db="EMBL/GenBank/DDBJ databases">
        <title>Genomic Encyclopedia of Type Strains, Phase IV (KMG-IV): sequencing the most valuable type-strain genomes for metagenomic binning, comparative biology and taxonomic classification.</title>
        <authorList>
            <person name="Goeker M."/>
        </authorList>
    </citation>
    <scope>NUCLEOTIDE SEQUENCE [LARGE SCALE GENOMIC DNA]</scope>
    <source>
        <strain evidence="3 4">BW863</strain>
    </source>
</reference>
<sequence length="218" mass="23174">MIPTAPDARELSKPVLVFGAGGLAADVVDIVARAWNLPVAGFVVNREPPQETRAPDAPPIFLWSEIRPRADEFLSVNAMGRPTRRAFIEEAEKAGFVFRTLIDPSAQIFPSALVEPGCVIGAGCIVAAGACIRRHVFLNRGVLIGHHTRVEPFTSIQAGARVGGHGLIEEESEIGIGATIIDRINIGARSFVAAGSVVVRDSAPDSKLLGNPARERSK</sequence>
<protein>
    <submittedName>
        <fullName evidence="3">Sugar O-acyltransferase (Sialic acid O-acetyltransferase NeuD family)</fullName>
    </submittedName>
</protein>
<dbReference type="OrthoDB" id="9815592at2"/>
<keyword evidence="3" id="KW-0012">Acyltransferase</keyword>
<accession>A0A3D9YWZ9</accession>
<evidence type="ECO:0000313" key="3">
    <source>
        <dbReference type="EMBL" id="REF86231.1"/>
    </source>
</evidence>
<dbReference type="CDD" id="cd03360">
    <property type="entry name" value="LbH_AT_putative"/>
    <property type="match status" value="1"/>
</dbReference>
<comment type="caution">
    <text evidence="3">The sequence shown here is derived from an EMBL/GenBank/DDBJ whole genome shotgun (WGS) entry which is preliminary data.</text>
</comment>
<dbReference type="PANTHER" id="PTHR43300:SF7">
    <property type="entry name" value="UDP-N-ACETYLBACILLOSAMINE N-ACETYLTRANSFERASE"/>
    <property type="match status" value="1"/>
</dbReference>
<dbReference type="PANTHER" id="PTHR43300">
    <property type="entry name" value="ACETYLTRANSFERASE"/>
    <property type="match status" value="1"/>
</dbReference>
<keyword evidence="3" id="KW-0808">Transferase</keyword>
<gene>
    <name evidence="3" type="ORF">DES32_2279</name>
</gene>
<dbReference type="InterPro" id="IPR050179">
    <property type="entry name" value="Trans_hexapeptide_repeat"/>
</dbReference>
<dbReference type="Proteomes" id="UP000256900">
    <property type="component" value="Unassembled WGS sequence"/>
</dbReference>
<dbReference type="Gene3D" id="2.160.10.10">
    <property type="entry name" value="Hexapeptide repeat proteins"/>
    <property type="match status" value="1"/>
</dbReference>
<name>A0A3D9YWZ9_9HYPH</name>
<dbReference type="InterPro" id="IPR011004">
    <property type="entry name" value="Trimer_LpxA-like_sf"/>
</dbReference>
<dbReference type="EMBL" id="QUMO01000003">
    <property type="protein sequence ID" value="REF86231.1"/>
    <property type="molecule type" value="Genomic_DNA"/>
</dbReference>